<protein>
    <submittedName>
        <fullName evidence="2">Uncharacterized protein</fullName>
    </submittedName>
</protein>
<keyword evidence="1" id="KW-0812">Transmembrane</keyword>
<sequence>MVWIIGGGAVVLLLGLMWNIFVHPIRFGTGLLKLALGVAGIIFLFAGIFAGNFGNGFLGVLLLAGASFVSWFQAKHM</sequence>
<name>A0A6P1NTS8_9MICC</name>
<reference evidence="2 3" key="1">
    <citation type="submission" date="2020-01" db="EMBL/GenBank/DDBJ databases">
        <title>Pseudarthrobacter psychrotolerans sp. nov., isolated from antarctic soil.</title>
        <authorList>
            <person name="Shin Y."/>
            <person name="Park W."/>
        </authorList>
    </citation>
    <scope>NUCLEOTIDE SEQUENCE [LARGE SCALE GENOMIC DNA]</scope>
    <source>
        <strain evidence="2 3">YJ56</strain>
        <plasmid evidence="2 3">unnamed1</plasmid>
    </source>
</reference>
<organism evidence="2 3">
    <name type="scientific">Pseudarthrobacter psychrotolerans</name>
    <dbReference type="NCBI Taxonomy" id="2697569"/>
    <lineage>
        <taxon>Bacteria</taxon>
        <taxon>Bacillati</taxon>
        <taxon>Actinomycetota</taxon>
        <taxon>Actinomycetes</taxon>
        <taxon>Micrococcales</taxon>
        <taxon>Micrococcaceae</taxon>
        <taxon>Pseudarthrobacter</taxon>
    </lineage>
</organism>
<keyword evidence="1" id="KW-0472">Membrane</keyword>
<dbReference type="AlphaFoldDB" id="A0A6P1NTS8"/>
<dbReference type="KEGG" id="psey:GU243_23310"/>
<keyword evidence="1" id="KW-1133">Transmembrane helix</keyword>
<keyword evidence="3" id="KW-1185">Reference proteome</keyword>
<evidence type="ECO:0000256" key="1">
    <source>
        <dbReference type="SAM" id="Phobius"/>
    </source>
</evidence>
<dbReference type="EMBL" id="CP047899">
    <property type="protein sequence ID" value="QHK22503.1"/>
    <property type="molecule type" value="Genomic_DNA"/>
</dbReference>
<evidence type="ECO:0000313" key="3">
    <source>
        <dbReference type="Proteomes" id="UP000464186"/>
    </source>
</evidence>
<evidence type="ECO:0000313" key="2">
    <source>
        <dbReference type="EMBL" id="QHK22503.1"/>
    </source>
</evidence>
<accession>A0A6P1NTS8</accession>
<geneLocation type="plasmid" evidence="2 3">
    <name>unnamed1</name>
</geneLocation>
<feature type="transmembrane region" description="Helical" evidence="1">
    <location>
        <begin position="6"/>
        <end position="24"/>
    </location>
</feature>
<keyword evidence="2" id="KW-0614">Plasmid</keyword>
<proteinExistence type="predicted"/>
<dbReference type="Proteomes" id="UP000464186">
    <property type="component" value="Plasmid unnamed1"/>
</dbReference>
<gene>
    <name evidence="2" type="ORF">GU243_23310</name>
</gene>
<feature type="transmembrane region" description="Helical" evidence="1">
    <location>
        <begin position="56"/>
        <end position="74"/>
    </location>
</feature>
<feature type="transmembrane region" description="Helical" evidence="1">
    <location>
        <begin position="31"/>
        <end position="50"/>
    </location>
</feature>